<name>A0A086J3R3_NEMA1</name>
<dbReference type="AlphaFoldDB" id="A0A086J3R3"/>
<proteinExistence type="predicted"/>
<dbReference type="RefSeq" id="XP_052905336.1">
    <property type="nucleotide sequence ID" value="XM_053048576.1"/>
</dbReference>
<gene>
    <name evidence="1" type="ORF">NESG_00937</name>
</gene>
<comment type="caution">
    <text evidence="1">The sequence shown here is derived from an EMBL/GenBank/DDBJ whole genome shotgun (WGS) entry which is preliminary data.</text>
</comment>
<keyword evidence="2" id="KW-1185">Reference proteome</keyword>
<dbReference type="Proteomes" id="UP000054524">
    <property type="component" value="Unassembled WGS sequence"/>
</dbReference>
<evidence type="ECO:0000313" key="2">
    <source>
        <dbReference type="Proteomes" id="UP000054524"/>
    </source>
</evidence>
<dbReference type="EMBL" id="AKIJ01000002">
    <property type="protein sequence ID" value="KFG26781.1"/>
    <property type="molecule type" value="Genomic_DNA"/>
</dbReference>
<evidence type="ECO:0000313" key="1">
    <source>
        <dbReference type="EMBL" id="KFG26781.1"/>
    </source>
</evidence>
<organism evidence="1 2">
    <name type="scientific">Nematocida ausubeli (strain ATCC PRA-371 / ERTm2)</name>
    <name type="common">Nematode killer fungus</name>
    <dbReference type="NCBI Taxonomy" id="1913371"/>
    <lineage>
        <taxon>Eukaryota</taxon>
        <taxon>Fungi</taxon>
        <taxon>Fungi incertae sedis</taxon>
        <taxon>Microsporidia</taxon>
        <taxon>Nematocida</taxon>
    </lineage>
</organism>
<sequence>MTYNLISAGELTTPHDYKFLLCNINFNKAIQILESKKSIVCSRDNKQSMEKYNTILKKFRQMHPVITIGRKSLYQRMIETLHAWVTWIKSFFKNILAFLFMKAHQNNSWMVCK</sequence>
<reference evidence="1 2" key="1">
    <citation type="journal article" date="2014" name="Genome Announc.">
        <title>Genome Sequence of the Microsporidian Species Nematocida sp1 Strain ERTm6 (ATCC PRA-372).</title>
        <authorList>
            <person name="Bakowski M.A."/>
            <person name="Priest M."/>
            <person name="Young S."/>
            <person name="Cuomo C.A."/>
            <person name="Troemel E.R."/>
        </authorList>
    </citation>
    <scope>NUCLEOTIDE SEQUENCE [LARGE SCALE GENOMIC DNA]</scope>
    <source>
        <strain evidence="1 2">ERTm6</strain>
    </source>
</reference>
<dbReference type="HOGENOM" id="CLU_2134161_0_0_1"/>
<protein>
    <submittedName>
        <fullName evidence="1">Uncharacterized protein</fullName>
    </submittedName>
</protein>
<dbReference type="GeneID" id="77675910"/>
<accession>A0A086J3R3</accession>